<dbReference type="STRING" id="1798665.A2942_00990"/>
<protein>
    <submittedName>
        <fullName evidence="2">Uncharacterized protein</fullName>
    </submittedName>
</protein>
<dbReference type="EMBL" id="MHLP01000007">
    <property type="protein sequence ID" value="OGZ13408.1"/>
    <property type="molecule type" value="Genomic_DNA"/>
</dbReference>
<organism evidence="2 3">
    <name type="scientific">Candidatus Lloydbacteria bacterium RIFCSPLOWO2_01_FULL_50_20</name>
    <dbReference type="NCBI Taxonomy" id="1798665"/>
    <lineage>
        <taxon>Bacteria</taxon>
        <taxon>Candidatus Lloydiibacteriota</taxon>
    </lineage>
</organism>
<evidence type="ECO:0000313" key="3">
    <source>
        <dbReference type="Proteomes" id="UP000178534"/>
    </source>
</evidence>
<feature type="region of interest" description="Disordered" evidence="1">
    <location>
        <begin position="1"/>
        <end position="29"/>
    </location>
</feature>
<dbReference type="AlphaFoldDB" id="A0A1G2DKR8"/>
<reference evidence="2 3" key="1">
    <citation type="journal article" date="2016" name="Nat. Commun.">
        <title>Thousands of microbial genomes shed light on interconnected biogeochemical processes in an aquifer system.</title>
        <authorList>
            <person name="Anantharaman K."/>
            <person name="Brown C.T."/>
            <person name="Hug L.A."/>
            <person name="Sharon I."/>
            <person name="Castelle C.J."/>
            <person name="Probst A.J."/>
            <person name="Thomas B.C."/>
            <person name="Singh A."/>
            <person name="Wilkins M.J."/>
            <person name="Karaoz U."/>
            <person name="Brodie E.L."/>
            <person name="Williams K.H."/>
            <person name="Hubbard S.S."/>
            <person name="Banfield J.F."/>
        </authorList>
    </citation>
    <scope>NUCLEOTIDE SEQUENCE [LARGE SCALE GENOMIC DNA]</scope>
</reference>
<accession>A0A1G2DKR8</accession>
<evidence type="ECO:0000313" key="2">
    <source>
        <dbReference type="EMBL" id="OGZ13408.1"/>
    </source>
</evidence>
<proteinExistence type="predicted"/>
<dbReference type="Proteomes" id="UP000178534">
    <property type="component" value="Unassembled WGS sequence"/>
</dbReference>
<evidence type="ECO:0000256" key="1">
    <source>
        <dbReference type="SAM" id="MobiDB-lite"/>
    </source>
</evidence>
<comment type="caution">
    <text evidence="2">The sequence shown here is derived from an EMBL/GenBank/DDBJ whole genome shotgun (WGS) entry which is preliminary data.</text>
</comment>
<gene>
    <name evidence="2" type="ORF">A2942_00990</name>
</gene>
<name>A0A1G2DKR8_9BACT</name>
<sequence length="87" mass="9704">MGSHESAEGLIRSEAEIRDELTERNPQEHAERIAEAVGKIARLTKYNQGEVAKALMREGAEVNENGELILTDEQIEAIRSQMEKGIN</sequence>